<dbReference type="EMBL" id="LXQA011358756">
    <property type="protein sequence ID" value="MCI94521.1"/>
    <property type="molecule type" value="Genomic_DNA"/>
</dbReference>
<comment type="caution">
    <text evidence="1">The sequence shown here is derived from an EMBL/GenBank/DDBJ whole genome shotgun (WGS) entry which is preliminary data.</text>
</comment>
<reference evidence="1 2" key="1">
    <citation type="journal article" date="2018" name="Front. Plant Sci.">
        <title>Red Clover (Trifolium pratense) and Zigzag Clover (T. medium) - A Picture of Genomic Similarities and Differences.</title>
        <authorList>
            <person name="Dluhosova J."/>
            <person name="Istvanek J."/>
            <person name="Nedelnik J."/>
            <person name="Repkova J."/>
        </authorList>
    </citation>
    <scope>NUCLEOTIDE SEQUENCE [LARGE SCALE GENOMIC DNA]</scope>
    <source>
        <strain evidence="2">cv. 10/8</strain>
        <tissue evidence="1">Leaf</tissue>
    </source>
</reference>
<evidence type="ECO:0000313" key="2">
    <source>
        <dbReference type="Proteomes" id="UP000265520"/>
    </source>
</evidence>
<keyword evidence="2" id="KW-1185">Reference proteome</keyword>
<protein>
    <submittedName>
        <fullName evidence="1">Uncharacterized protein</fullName>
    </submittedName>
</protein>
<sequence>ISEVGGSDYGSFSPSEGFLLDQAGARHMSL</sequence>
<name>A0A392W5Q8_9FABA</name>
<dbReference type="Proteomes" id="UP000265520">
    <property type="component" value="Unassembled WGS sequence"/>
</dbReference>
<organism evidence="1 2">
    <name type="scientific">Trifolium medium</name>
    <dbReference type="NCBI Taxonomy" id="97028"/>
    <lineage>
        <taxon>Eukaryota</taxon>
        <taxon>Viridiplantae</taxon>
        <taxon>Streptophyta</taxon>
        <taxon>Embryophyta</taxon>
        <taxon>Tracheophyta</taxon>
        <taxon>Spermatophyta</taxon>
        <taxon>Magnoliopsida</taxon>
        <taxon>eudicotyledons</taxon>
        <taxon>Gunneridae</taxon>
        <taxon>Pentapetalae</taxon>
        <taxon>rosids</taxon>
        <taxon>fabids</taxon>
        <taxon>Fabales</taxon>
        <taxon>Fabaceae</taxon>
        <taxon>Papilionoideae</taxon>
        <taxon>50 kb inversion clade</taxon>
        <taxon>NPAAA clade</taxon>
        <taxon>Hologalegina</taxon>
        <taxon>IRL clade</taxon>
        <taxon>Trifolieae</taxon>
        <taxon>Trifolium</taxon>
    </lineage>
</organism>
<proteinExistence type="predicted"/>
<dbReference type="AlphaFoldDB" id="A0A392W5Q8"/>
<accession>A0A392W5Q8</accession>
<evidence type="ECO:0000313" key="1">
    <source>
        <dbReference type="EMBL" id="MCI94521.1"/>
    </source>
</evidence>
<feature type="non-terminal residue" evidence="1">
    <location>
        <position position="1"/>
    </location>
</feature>